<dbReference type="eggNOG" id="ENOG502Z956">
    <property type="taxonomic scope" value="Bacteria"/>
</dbReference>
<proteinExistence type="predicted"/>
<dbReference type="STRING" id="743722.Sph21_2437"/>
<evidence type="ECO:0000259" key="1">
    <source>
        <dbReference type="Pfam" id="PF18922"/>
    </source>
</evidence>
<feature type="domain" description="DUF5672" evidence="1">
    <location>
        <begin position="61"/>
        <end position="251"/>
    </location>
</feature>
<dbReference type="Pfam" id="PF18922">
    <property type="entry name" value="DUF5672"/>
    <property type="match status" value="1"/>
</dbReference>
<dbReference type="KEGG" id="shg:Sph21_2437"/>
<protein>
    <recommendedName>
        <fullName evidence="1">DUF5672 domain-containing protein</fullName>
    </recommendedName>
</protein>
<name>F4CE90_SPHS2</name>
<reference evidence="2" key="1">
    <citation type="submission" date="2011-03" db="EMBL/GenBank/DDBJ databases">
        <title>Complete sequence of Sphingobacterium sp. 21.</title>
        <authorList>
            <consortium name="US DOE Joint Genome Institute"/>
            <person name="Lucas S."/>
            <person name="Copeland A."/>
            <person name="Lapidus A."/>
            <person name="Cheng J.-F."/>
            <person name="Goodwin L."/>
            <person name="Pitluck S."/>
            <person name="Davenport K."/>
            <person name="Detter J.C."/>
            <person name="Han C."/>
            <person name="Tapia R."/>
            <person name="Land M."/>
            <person name="Hauser L."/>
            <person name="Kyrpides N."/>
            <person name="Ivanova N."/>
            <person name="Ovchinnikova G."/>
            <person name="Pagani I."/>
            <person name="Siebers A.K."/>
            <person name="Allgaier M."/>
            <person name="Thelen M.P."/>
            <person name="Hugenholtz P."/>
            <person name="Woyke T."/>
        </authorList>
    </citation>
    <scope>NUCLEOTIDE SEQUENCE</scope>
    <source>
        <strain evidence="2">21</strain>
    </source>
</reference>
<dbReference type="OrthoDB" id="7391526at2"/>
<evidence type="ECO:0000313" key="2">
    <source>
        <dbReference type="EMBL" id="ADZ78991.1"/>
    </source>
</evidence>
<accession>F4CE90</accession>
<dbReference type="AlphaFoldDB" id="F4CE90"/>
<gene>
    <name evidence="2" type="ordered locus">Sph21_2437</name>
</gene>
<dbReference type="HOGENOM" id="CLU_1025482_0_0_10"/>
<organism evidence="2">
    <name type="scientific">Sphingobacterium sp. (strain 21)</name>
    <dbReference type="NCBI Taxonomy" id="743722"/>
    <lineage>
        <taxon>Bacteria</taxon>
        <taxon>Pseudomonadati</taxon>
        <taxon>Bacteroidota</taxon>
        <taxon>Sphingobacteriia</taxon>
        <taxon>Sphingobacteriales</taxon>
        <taxon>Sphingobacteriaceae</taxon>
        <taxon>Sphingobacterium</taxon>
    </lineage>
</organism>
<dbReference type="PATRIC" id="fig|743722.3.peg.2608"/>
<sequence length="271" mass="32053">MKLSSSHKKVVVVIPLYKEEPSADDIISIKQCVSVLHNHLIAVVKPIGLSLHKYPFAFPLIESFDSHYFSSIHGYNKLMLSSEFYQRFLDFHYILIHQTDAFVFSDQLDYWCGLNYDYIGAPWLYRDYIDIVKYSKERLKGFFSRKFNLKQKGSQLPIDLQFHNVVGNGGFSLRNVNKFYQICIKKQKIISKYLAKKEKQFNEDVLFSIEMNRYKTRIRTPHYKKALLFAIESYPVLAFKLIENQLPFGCHGWDKQRDFWSPIFLKYGIKI</sequence>
<dbReference type="EMBL" id="CP002584">
    <property type="protein sequence ID" value="ADZ78991.1"/>
    <property type="molecule type" value="Genomic_DNA"/>
</dbReference>
<dbReference type="InterPro" id="IPR043729">
    <property type="entry name" value="DUF5672"/>
</dbReference>